<comment type="caution">
    <text evidence="3">The sequence shown here is derived from an EMBL/GenBank/DDBJ whole genome shotgun (WGS) entry which is preliminary data.</text>
</comment>
<proteinExistence type="predicted"/>
<dbReference type="Pfam" id="PF11738">
    <property type="entry name" value="DUF3298"/>
    <property type="match status" value="1"/>
</dbReference>
<dbReference type="Gene3D" id="3.90.640.20">
    <property type="entry name" value="Heat-shock cognate protein, ATPase"/>
    <property type="match status" value="1"/>
</dbReference>
<dbReference type="InterPro" id="IPR021729">
    <property type="entry name" value="DUF3298"/>
</dbReference>
<dbReference type="InterPro" id="IPR037126">
    <property type="entry name" value="PdaC/RsiV-like_sf"/>
</dbReference>
<dbReference type="PROSITE" id="PS51257">
    <property type="entry name" value="PROKAR_LIPOPROTEIN"/>
    <property type="match status" value="1"/>
</dbReference>
<dbReference type="Proteomes" id="UP001230915">
    <property type="component" value="Unassembled WGS sequence"/>
</dbReference>
<dbReference type="EMBL" id="JAVHUL010000002">
    <property type="protein sequence ID" value="MDQ7916162.1"/>
    <property type="molecule type" value="Genomic_DNA"/>
</dbReference>
<dbReference type="RefSeq" id="WP_308862774.1">
    <property type="nucleotide sequence ID" value="NZ_JAVHUL010000002.1"/>
</dbReference>
<name>A0ABU0ZXG4_9FLAO</name>
<dbReference type="Pfam" id="PF13739">
    <property type="entry name" value="PdaC"/>
    <property type="match status" value="1"/>
</dbReference>
<reference evidence="3 4" key="1">
    <citation type="submission" date="2023-08" db="EMBL/GenBank/DDBJ databases">
        <title>Mesonia sp. MT50, isolated from deep-sea sediment of the Mariana Trench.</title>
        <authorList>
            <person name="Fu H."/>
        </authorList>
    </citation>
    <scope>NUCLEOTIDE SEQUENCE [LARGE SCALE GENOMIC DNA]</scope>
    <source>
        <strain evidence="3 4">MT50</strain>
    </source>
</reference>
<sequence length="269" mass="30944">MKKNSLLSLCLILILSLSCKEDQKQKLDKDTSTEETSSKNPTFSYDTKTISKDSLDICKMNPCPKLDIEYLHITDATNAGKKINQLNEKSLTEIVLTPSDSIPQDHIDKSVDKFMEEYANFKNDFPDSHAVYELYIRQEKLFESDSILVISSIFYNYTGGAHGYGAKLYNTYDKVNAKRIEPKALLKNEKAFKAYAEGMFRKKFHLSETESLNKNGFFFENDEFKLPENMAITKDSLHMIYNPYEAASYAEGDIKLSFPKKDVETWLNY</sequence>
<evidence type="ECO:0000313" key="4">
    <source>
        <dbReference type="Proteomes" id="UP001230915"/>
    </source>
</evidence>
<feature type="domain" description="DUF3298" evidence="1">
    <location>
        <begin position="188"/>
        <end position="260"/>
    </location>
</feature>
<evidence type="ECO:0000259" key="1">
    <source>
        <dbReference type="Pfam" id="PF11738"/>
    </source>
</evidence>
<feature type="domain" description="Deacetylase PdaC" evidence="2">
    <location>
        <begin position="59"/>
        <end position="163"/>
    </location>
</feature>
<accession>A0ABU0ZXG4</accession>
<keyword evidence="4" id="KW-1185">Reference proteome</keyword>
<evidence type="ECO:0000313" key="3">
    <source>
        <dbReference type="EMBL" id="MDQ7916162.1"/>
    </source>
</evidence>
<gene>
    <name evidence="3" type="ORF">RBU60_01130</name>
</gene>
<organism evidence="3 4">
    <name type="scientific">Mesonia profundi</name>
    <dbReference type="NCBI Taxonomy" id="3070998"/>
    <lineage>
        <taxon>Bacteria</taxon>
        <taxon>Pseudomonadati</taxon>
        <taxon>Bacteroidota</taxon>
        <taxon>Flavobacteriia</taxon>
        <taxon>Flavobacteriales</taxon>
        <taxon>Flavobacteriaceae</taxon>
        <taxon>Mesonia</taxon>
    </lineage>
</organism>
<evidence type="ECO:0000259" key="2">
    <source>
        <dbReference type="Pfam" id="PF13739"/>
    </source>
</evidence>
<protein>
    <submittedName>
        <fullName evidence="3">DUF4163 domain-containing protein</fullName>
    </submittedName>
</protein>
<dbReference type="InterPro" id="IPR025303">
    <property type="entry name" value="PdaC"/>
</dbReference>
<dbReference type="Gene3D" id="3.30.565.40">
    <property type="entry name" value="Fervidobacterium nodosum Rt17-B1 like"/>
    <property type="match status" value="1"/>
</dbReference>